<gene>
    <name evidence="1" type="ORF">MANES_02G019700v8</name>
</gene>
<reference evidence="2" key="1">
    <citation type="journal article" date="2016" name="Nat. Biotechnol.">
        <title>Sequencing wild and cultivated cassava and related species reveals extensive interspecific hybridization and genetic diversity.</title>
        <authorList>
            <person name="Bredeson J.V."/>
            <person name="Lyons J.B."/>
            <person name="Prochnik S.E."/>
            <person name="Wu G.A."/>
            <person name="Ha C.M."/>
            <person name="Edsinger-Gonzales E."/>
            <person name="Grimwood J."/>
            <person name="Schmutz J."/>
            <person name="Rabbi I.Y."/>
            <person name="Egesi C."/>
            <person name="Nauluvula P."/>
            <person name="Lebot V."/>
            <person name="Ndunguru J."/>
            <person name="Mkamilo G."/>
            <person name="Bart R.S."/>
            <person name="Setter T.L."/>
            <person name="Gleadow R.M."/>
            <person name="Kulakow P."/>
            <person name="Ferguson M.E."/>
            <person name="Rounsley S."/>
            <person name="Rokhsar D.S."/>
        </authorList>
    </citation>
    <scope>NUCLEOTIDE SEQUENCE [LARGE SCALE GENOMIC DNA]</scope>
    <source>
        <strain evidence="2">cv. AM560-2</strain>
    </source>
</reference>
<protein>
    <submittedName>
        <fullName evidence="1">Uncharacterized protein</fullName>
    </submittedName>
</protein>
<dbReference type="EMBL" id="CM004388">
    <property type="protein sequence ID" value="KAG8659159.1"/>
    <property type="molecule type" value="Genomic_DNA"/>
</dbReference>
<comment type="caution">
    <text evidence="1">The sequence shown here is derived from an EMBL/GenBank/DDBJ whole genome shotgun (WGS) entry which is preliminary data.</text>
</comment>
<name>A0ACB7I4L9_MANES</name>
<evidence type="ECO:0000313" key="2">
    <source>
        <dbReference type="Proteomes" id="UP000091857"/>
    </source>
</evidence>
<dbReference type="Proteomes" id="UP000091857">
    <property type="component" value="Chromosome 2"/>
</dbReference>
<organism evidence="1 2">
    <name type="scientific">Manihot esculenta</name>
    <name type="common">Cassava</name>
    <name type="synonym">Jatropha manihot</name>
    <dbReference type="NCBI Taxonomy" id="3983"/>
    <lineage>
        <taxon>Eukaryota</taxon>
        <taxon>Viridiplantae</taxon>
        <taxon>Streptophyta</taxon>
        <taxon>Embryophyta</taxon>
        <taxon>Tracheophyta</taxon>
        <taxon>Spermatophyta</taxon>
        <taxon>Magnoliopsida</taxon>
        <taxon>eudicotyledons</taxon>
        <taxon>Gunneridae</taxon>
        <taxon>Pentapetalae</taxon>
        <taxon>rosids</taxon>
        <taxon>fabids</taxon>
        <taxon>Malpighiales</taxon>
        <taxon>Euphorbiaceae</taxon>
        <taxon>Crotonoideae</taxon>
        <taxon>Manihoteae</taxon>
        <taxon>Manihot</taxon>
    </lineage>
</organism>
<sequence length="933" mass="105902">MEKGSPKSHMLKTSVSKSSTLKSPMPKSPMPKSPMPKSPIPKSPVAYEKYKSKCIYGLISLFHIRHRRSKKLISDTGSRSLNRIALGDGYVENRLDLHSDQYSHDALDKKSMRIEKIQGGDDPIEQQIKKKIMTAKVENVQSDSQQVDLLRNERKALKSSRKSRRLPIYGCYDVSTVENRKPTHQNLADRERPSKSLDSVVSAEVHLHPKNESVCNCKSTNCVQHEQVNEINLQVNMNESTEAFINQKLIDGKHFSGDGTSQQSKHFLDALEILNSNKDLFIKLLQDPNSLLVKHIEDLRDSQEKKQQNNFFAEAEVSEHQARDTRACDLSKETGDFLPLEKIVLLRTRPESLQQNCTDHGISHDTPLIHYGLRNVQQSVRPAFYGKQMKRKLMQAMGFVRKEQQLMPTDGPLHQKSIHEGFVRRSKETTADGNKGNSPDKASSDFGGFSESSIDVKRKHQVDKVNEFDPVVRDEAASTSDSGHSNSHLSTVNHAKRNKHDVYVEPRVQISEVKIGNANFLRKQGARTRDGISSVPEFDPLPMVSSRRLRKHGFASSGNHQKASENNWRNPEEEKKTCSSPLKQDVETLQWADNLTQPQLYDTRPNISYKLIPDEQEHKSIDSLNNDLNHIEAKCRDSEFLPPEVPSKPDSLCNNGVGASTETAEVCERNVSLDFSREDSTVDNQTSICSVDDNLTSPLKSQMFREFDTVKDKEEQPSPVSVLDQFFTEEITTTLNTEPQPALQSVRLLQIGIEESCLADHQPRLDLKSNSSTPMEKHGCMSEYITTVLQSCHFGWDELASKCHLSDQLHDQSLFGNRYLQPSHFCSEHRLVFDCVNEVLVDVNQWYLRCSPWLSFIKPRIVPDMMTGSVAHEVMKYVDRNFLLAPPSQTLEQLLVRDLTKSRTWMDIRTDAEDAVSEMVDSVLEELIIEFCS</sequence>
<proteinExistence type="predicted"/>
<accession>A0ACB7I4L9</accession>
<keyword evidence="2" id="KW-1185">Reference proteome</keyword>
<evidence type="ECO:0000313" key="1">
    <source>
        <dbReference type="EMBL" id="KAG8659159.1"/>
    </source>
</evidence>